<evidence type="ECO:0000313" key="11">
    <source>
        <dbReference type="Proteomes" id="UP000050277"/>
    </source>
</evidence>
<feature type="cross-link" description="5-imidazolinone (Ala-Gly)" evidence="6">
    <location>
        <begin position="144"/>
        <end position="146"/>
    </location>
</feature>
<dbReference type="NCBIfam" id="NF006871">
    <property type="entry name" value="PRK09367.1"/>
    <property type="match status" value="1"/>
</dbReference>
<keyword evidence="11" id="KW-1185">Reference proteome</keyword>
<dbReference type="InterPro" id="IPR005921">
    <property type="entry name" value="HutH"/>
</dbReference>
<sequence length="528" mass="56528">MERLVLNGEQLTVDGLVAAARNPAIKVELAPEAIERMHYSRAAVERFVAEGQVVYGITTGFGHFQNRTIDSDHVRELQRNIIMSHATGTGTPLRRDQVRAMLIVRVNTLAKGFSGIRPLVAQALLDLLNADILPIIPCQGSLGASGDLAPLAHASLILLGLGEAVEAGQSPVYGQRMSGAEVLARLNQKPLVLEAKEGLALTNGTALLSGLAALAIYDAEQLCRTAETIAALSMEALAALPSAFDQRLHAIRPHPRQIDSARSIRHLLQGSSFVYPNGEADPALYGPHKVQDAYSLRCVPQVHGAIRDAACYGRWATEIELNSATDNPLIVPVDPEQLAGEYEAISGGNFHGEPLALAMDFLKVALSELGNISERRTARLVDAGLNGNLLPPFLTEQGGLHSGMMLIQYTAVALASENKVLVHPAAADTIPTSGNQEDHVSMGPTAARQAVEMHDNVVGILACEALCAAQAIDLRWQKHQHLQLGQGTALAQQAIRQVVPFLAEDTVMYPHIERLKQLIVAGNLALAE</sequence>
<dbReference type="Pfam" id="PF00221">
    <property type="entry name" value="Lyase_aromatic"/>
    <property type="match status" value="1"/>
</dbReference>
<feature type="modified residue" description="2,3-didehydroalanine (Ser)" evidence="6">
    <location>
        <position position="145"/>
    </location>
</feature>
<dbReference type="UniPathway" id="UPA00379">
    <property type="reaction ID" value="UER00549"/>
</dbReference>
<dbReference type="InterPro" id="IPR008948">
    <property type="entry name" value="L-Aspartase-like"/>
</dbReference>
<dbReference type="Gene3D" id="1.20.200.10">
    <property type="entry name" value="Fumarase/aspartase (Central domain)"/>
    <property type="match status" value="1"/>
</dbReference>
<dbReference type="PATRIC" id="fig|70996.4.peg.177"/>
<dbReference type="Gene3D" id="1.10.275.10">
    <property type="entry name" value="Fumarase/aspartase (N-terminal domain)"/>
    <property type="match status" value="1"/>
</dbReference>
<dbReference type="CDD" id="cd00332">
    <property type="entry name" value="PAL-HAL"/>
    <property type="match status" value="1"/>
</dbReference>
<dbReference type="EMBL" id="LGKP01000025">
    <property type="protein sequence ID" value="KPL85285.1"/>
    <property type="molecule type" value="Genomic_DNA"/>
</dbReference>
<accession>A0A0P6Y6N1</accession>
<evidence type="ECO:0000256" key="2">
    <source>
        <dbReference type="ARBA" id="ARBA00012994"/>
    </source>
</evidence>
<name>A0A0P6Y6N1_9CHLR</name>
<dbReference type="PROSITE" id="PS00488">
    <property type="entry name" value="PAL_HISTIDASE"/>
    <property type="match status" value="1"/>
</dbReference>
<dbReference type="InterPro" id="IPR022313">
    <property type="entry name" value="Phe/His_NH3-lyase_AS"/>
</dbReference>
<reference evidence="10 11" key="1">
    <citation type="submission" date="2015-07" db="EMBL/GenBank/DDBJ databases">
        <title>Whole genome sequence of Herpetosiphon geysericola DSM 7119.</title>
        <authorList>
            <person name="Hemp J."/>
            <person name="Ward L.M."/>
            <person name="Pace L.A."/>
            <person name="Fischer W.W."/>
        </authorList>
    </citation>
    <scope>NUCLEOTIDE SEQUENCE [LARGE SCALE GENOMIC DNA]</scope>
    <source>
        <strain evidence="10 11">DSM 7119</strain>
    </source>
</reference>
<dbReference type="HAMAP" id="MF_00229">
    <property type="entry name" value="His_ammonia_lyase"/>
    <property type="match status" value="1"/>
</dbReference>
<dbReference type="GO" id="GO:0004397">
    <property type="term" value="F:histidine ammonia-lyase activity"/>
    <property type="evidence" value="ECO:0007669"/>
    <property type="project" value="UniProtKB-UniRule"/>
</dbReference>
<dbReference type="FunFam" id="1.10.275.10:FF:000005">
    <property type="entry name" value="Histidine ammonia-lyase"/>
    <property type="match status" value="1"/>
</dbReference>
<dbReference type="OrthoDB" id="9806955at2"/>
<keyword evidence="4 6" id="KW-0456">Lyase</keyword>
<evidence type="ECO:0000256" key="8">
    <source>
        <dbReference type="RuleBase" id="RU004479"/>
    </source>
</evidence>
<dbReference type="AlphaFoldDB" id="A0A0P6Y6N1"/>
<dbReference type="GO" id="GO:0005737">
    <property type="term" value="C:cytoplasm"/>
    <property type="evidence" value="ECO:0007669"/>
    <property type="project" value="UniProtKB-SubCell"/>
</dbReference>
<evidence type="ECO:0000256" key="4">
    <source>
        <dbReference type="ARBA" id="ARBA00023239"/>
    </source>
</evidence>
<evidence type="ECO:0000256" key="5">
    <source>
        <dbReference type="ARBA" id="ARBA00049269"/>
    </source>
</evidence>
<comment type="caution">
    <text evidence="10">The sequence shown here is derived from an EMBL/GenBank/DDBJ whole genome shotgun (WGS) entry which is preliminary data.</text>
</comment>
<dbReference type="InterPro" id="IPR024083">
    <property type="entry name" value="Fumarase/histidase_N"/>
</dbReference>
<proteinExistence type="inferred from homology"/>
<evidence type="ECO:0000256" key="3">
    <source>
        <dbReference type="ARBA" id="ARBA00022808"/>
    </source>
</evidence>
<comment type="PTM">
    <text evidence="6">Contains an active site 4-methylidene-imidazol-5-one (MIO), which is formed autocatalytically by cyclization and dehydration of residues Ala-Ser-Gly.</text>
</comment>
<dbReference type="EC" id="4.3.1.3" evidence="2 6"/>
<evidence type="ECO:0000256" key="6">
    <source>
        <dbReference type="HAMAP-Rule" id="MF_00229"/>
    </source>
</evidence>
<dbReference type="Proteomes" id="UP000050277">
    <property type="component" value="Unassembled WGS sequence"/>
</dbReference>
<dbReference type="NCBIfam" id="TIGR01225">
    <property type="entry name" value="hutH"/>
    <property type="match status" value="1"/>
</dbReference>
<dbReference type="STRING" id="70996.SE18_16535"/>
<dbReference type="SUPFAM" id="SSF48557">
    <property type="entry name" value="L-aspartase-like"/>
    <property type="match status" value="1"/>
</dbReference>
<organism evidence="10 11">
    <name type="scientific">Herpetosiphon geysericola</name>
    <dbReference type="NCBI Taxonomy" id="70996"/>
    <lineage>
        <taxon>Bacteria</taxon>
        <taxon>Bacillati</taxon>
        <taxon>Chloroflexota</taxon>
        <taxon>Chloroflexia</taxon>
        <taxon>Herpetosiphonales</taxon>
        <taxon>Herpetosiphonaceae</taxon>
        <taxon>Herpetosiphon</taxon>
    </lineage>
</organism>
<protein>
    <recommendedName>
        <fullName evidence="2 6">Histidine ammonia-lyase</fullName>
        <shortName evidence="6">Histidase</shortName>
        <ecNumber evidence="2 6">4.3.1.3</ecNumber>
    </recommendedName>
</protein>
<comment type="catalytic activity">
    <reaction evidence="5 6 8">
        <text>L-histidine = trans-urocanate + NH4(+)</text>
        <dbReference type="Rhea" id="RHEA:21232"/>
        <dbReference type="ChEBI" id="CHEBI:17771"/>
        <dbReference type="ChEBI" id="CHEBI:28938"/>
        <dbReference type="ChEBI" id="CHEBI:57595"/>
        <dbReference type="EC" id="4.3.1.3"/>
    </reaction>
</comment>
<dbReference type="GO" id="GO:0019557">
    <property type="term" value="P:L-histidine catabolic process to glutamate and formate"/>
    <property type="evidence" value="ECO:0007669"/>
    <property type="project" value="UniProtKB-UniPathway"/>
</dbReference>
<gene>
    <name evidence="6" type="primary">hutH</name>
    <name evidence="10" type="ORF">SE18_16535</name>
</gene>
<comment type="pathway">
    <text evidence="1 6 8">Amino-acid degradation; L-histidine degradation into L-glutamate; N-formimidoyl-L-glutamate from L-histidine: step 1/3.</text>
</comment>
<comment type="subcellular location">
    <subcellularLocation>
        <location evidence="6 9">Cytoplasm</location>
    </subcellularLocation>
</comment>
<comment type="similarity">
    <text evidence="6 7">Belongs to the PAL/histidase family.</text>
</comment>
<evidence type="ECO:0000313" key="10">
    <source>
        <dbReference type="EMBL" id="KPL85285.1"/>
    </source>
</evidence>
<dbReference type="PANTHER" id="PTHR10362">
    <property type="entry name" value="HISTIDINE AMMONIA-LYASE"/>
    <property type="match status" value="1"/>
</dbReference>
<dbReference type="InterPro" id="IPR001106">
    <property type="entry name" value="Aromatic_Lyase"/>
</dbReference>
<evidence type="ECO:0000256" key="1">
    <source>
        <dbReference type="ARBA" id="ARBA00005113"/>
    </source>
</evidence>
<keyword evidence="6" id="KW-0963">Cytoplasm</keyword>
<evidence type="ECO:0000256" key="9">
    <source>
        <dbReference type="RuleBase" id="RU004480"/>
    </source>
</evidence>
<dbReference type="GO" id="GO:0019556">
    <property type="term" value="P:L-histidine catabolic process to glutamate and formamide"/>
    <property type="evidence" value="ECO:0007669"/>
    <property type="project" value="UniProtKB-UniPathway"/>
</dbReference>
<dbReference type="RefSeq" id="WP_054535566.1">
    <property type="nucleotide sequence ID" value="NZ_LGKP01000025.1"/>
</dbReference>
<evidence type="ECO:0000256" key="7">
    <source>
        <dbReference type="RuleBase" id="RU003954"/>
    </source>
</evidence>
<keyword evidence="3 6" id="KW-0369">Histidine metabolism</keyword>